<name>A0ABQ4EB29_9ACTN</name>
<organism evidence="1 2">
    <name type="scientific">Plantactinospora endophytica</name>
    <dbReference type="NCBI Taxonomy" id="673535"/>
    <lineage>
        <taxon>Bacteria</taxon>
        <taxon>Bacillati</taxon>
        <taxon>Actinomycetota</taxon>
        <taxon>Actinomycetes</taxon>
        <taxon>Micromonosporales</taxon>
        <taxon>Micromonosporaceae</taxon>
        <taxon>Plantactinospora</taxon>
    </lineage>
</organism>
<accession>A0ABQ4EB29</accession>
<evidence type="ECO:0008006" key="3">
    <source>
        <dbReference type="Google" id="ProtNLM"/>
    </source>
</evidence>
<evidence type="ECO:0000313" key="1">
    <source>
        <dbReference type="EMBL" id="GIG91903.1"/>
    </source>
</evidence>
<reference evidence="1 2" key="1">
    <citation type="submission" date="2021-01" db="EMBL/GenBank/DDBJ databases">
        <title>Whole genome shotgun sequence of Plantactinospora endophytica NBRC 110450.</title>
        <authorList>
            <person name="Komaki H."/>
            <person name="Tamura T."/>
        </authorList>
    </citation>
    <scope>NUCLEOTIDE SEQUENCE [LARGE SCALE GENOMIC DNA]</scope>
    <source>
        <strain evidence="1 2">NBRC 110450</strain>
    </source>
</reference>
<gene>
    <name evidence="1" type="ORF">Pen02_68390</name>
</gene>
<dbReference type="EMBL" id="BONW01000041">
    <property type="protein sequence ID" value="GIG91903.1"/>
    <property type="molecule type" value="Genomic_DNA"/>
</dbReference>
<sequence>MLLGAAVLAGVTGCADLRAVDSARTDERRFTLAGPALTIDTHGADLRVVAGDGPEVEVRRSLTGKATLPENAGWELTGDTLRLAVTCSGFVPDCGGSHVVGVPAGTDVRVTSRDGAVRTVGLTGDLTAEVRHGWLRVERPAGLLRLTAGLALEVTEARSTDVTARSSGGDVRLSFAVAPRRVTATAELGSVDVALPAGPETYRISTVGQAGSGGSGPVSDPASERVVRAVADNGRAQVRTGK</sequence>
<proteinExistence type="predicted"/>
<protein>
    <recommendedName>
        <fullName evidence="3">Adhesin domain-containing protein</fullName>
    </recommendedName>
</protein>
<comment type="caution">
    <text evidence="1">The sequence shown here is derived from an EMBL/GenBank/DDBJ whole genome shotgun (WGS) entry which is preliminary data.</text>
</comment>
<keyword evidence="2" id="KW-1185">Reference proteome</keyword>
<dbReference type="RefSeq" id="WP_203870271.1">
    <property type="nucleotide sequence ID" value="NZ_BONW01000041.1"/>
</dbReference>
<dbReference type="Proteomes" id="UP000646749">
    <property type="component" value="Unassembled WGS sequence"/>
</dbReference>
<evidence type="ECO:0000313" key="2">
    <source>
        <dbReference type="Proteomes" id="UP000646749"/>
    </source>
</evidence>